<evidence type="ECO:0000313" key="1">
    <source>
        <dbReference type="EMBL" id="EGY52237.1"/>
    </source>
</evidence>
<name>G4CIU4_9NEIS</name>
<proteinExistence type="predicted"/>
<evidence type="ECO:0000313" key="2">
    <source>
        <dbReference type="Proteomes" id="UP000003019"/>
    </source>
</evidence>
<accession>G4CIU4</accession>
<dbReference type="PATRIC" id="fig|1032488.3.peg.1452"/>
<dbReference type="EMBL" id="AGAY01000056">
    <property type="protein sequence ID" value="EGY52237.1"/>
    <property type="molecule type" value="Genomic_DNA"/>
</dbReference>
<reference evidence="1 2" key="1">
    <citation type="submission" date="2011-05" db="EMBL/GenBank/DDBJ databases">
        <authorList>
            <person name="Muzny D."/>
            <person name="Qin X."/>
            <person name="Deng J."/>
            <person name="Jiang H."/>
            <person name="Liu Y."/>
            <person name="Qu J."/>
            <person name="Song X.-Z."/>
            <person name="Zhang L."/>
            <person name="Thornton R."/>
            <person name="Coyle M."/>
            <person name="Francisco L."/>
            <person name="Jackson L."/>
            <person name="Javaid M."/>
            <person name="Korchina V."/>
            <person name="Kovar C."/>
            <person name="Mata R."/>
            <person name="Mathew T."/>
            <person name="Ngo R."/>
            <person name="Nguyen L."/>
            <person name="Nguyen N."/>
            <person name="Okwuonu G."/>
            <person name="Ongeri F."/>
            <person name="Pham C."/>
            <person name="Simmons D."/>
            <person name="Wilczek-Boney K."/>
            <person name="Hale W."/>
            <person name="Jakkamsetti A."/>
            <person name="Pham P."/>
            <person name="Ruth R."/>
            <person name="San Lucas F."/>
            <person name="Warren J."/>
            <person name="Zhang J."/>
            <person name="Zhao Z."/>
            <person name="Zhou C."/>
            <person name="Zhu D."/>
            <person name="Lee S."/>
            <person name="Bess C."/>
            <person name="Blankenburg K."/>
            <person name="Forbes L."/>
            <person name="Fu Q."/>
            <person name="Gubbala S."/>
            <person name="Hirani K."/>
            <person name="Jayaseelan J.C."/>
            <person name="Lara F."/>
            <person name="Munidasa M."/>
            <person name="Palculict T."/>
            <person name="Patil S."/>
            <person name="Pu L.-L."/>
            <person name="Saada N."/>
            <person name="Tang L."/>
            <person name="Weissenberger G."/>
            <person name="Zhu Y."/>
            <person name="Hemphill L."/>
            <person name="Shang Y."/>
            <person name="Youmans B."/>
            <person name="Ayvaz T."/>
            <person name="Ross M."/>
            <person name="Santibanez J."/>
            <person name="Aqrawi P."/>
            <person name="Gross S."/>
            <person name="Joshi V."/>
            <person name="Fowler G."/>
            <person name="Nazareth L."/>
            <person name="Reid J."/>
            <person name="Worley K."/>
            <person name="Petrosino J."/>
            <person name="Highlander S."/>
            <person name="Gibbs R."/>
        </authorList>
    </citation>
    <scope>NUCLEOTIDE SEQUENCE [LARGE SCALE GENOMIC DNA]</scope>
    <source>
        <strain evidence="1 2">871</strain>
    </source>
</reference>
<protein>
    <submittedName>
        <fullName evidence="1">Uncharacterized protein</fullName>
    </submittedName>
</protein>
<gene>
    <name evidence="1" type="ORF">HMPREF9371_1533</name>
</gene>
<organism evidence="1 2">
    <name type="scientific">Neisseria shayeganii 871</name>
    <dbReference type="NCBI Taxonomy" id="1032488"/>
    <lineage>
        <taxon>Bacteria</taxon>
        <taxon>Pseudomonadati</taxon>
        <taxon>Pseudomonadota</taxon>
        <taxon>Betaproteobacteria</taxon>
        <taxon>Neisseriales</taxon>
        <taxon>Neisseriaceae</taxon>
        <taxon>Neisseria</taxon>
    </lineage>
</organism>
<dbReference type="Proteomes" id="UP000003019">
    <property type="component" value="Unassembled WGS sequence"/>
</dbReference>
<comment type="caution">
    <text evidence="1">The sequence shown here is derived from an EMBL/GenBank/DDBJ whole genome shotgun (WGS) entry which is preliminary data.</text>
</comment>
<keyword evidence="2" id="KW-1185">Reference proteome</keyword>
<sequence>MIAIAESKVSSGLAFCVKKFFGVFSLLPFEYRLLNELNDRLPLGCKEIFNHQLSRFNKIDRVLSADSDLDFCHTSFYRIKFGKNDRKNIKLKFNETPPIFNIAEAVYEFGGKSMPVKYVVGEGVFFSLEYHKPIDMNVLMQNFVVLDFKISDFARGQ</sequence>
<dbReference type="AlphaFoldDB" id="G4CIU4"/>
<dbReference type="RefSeq" id="WP_009119223.1">
    <property type="nucleotide sequence ID" value="NZ_JH164926.1"/>
</dbReference>
<dbReference type="HOGENOM" id="CLU_1676006_0_0_4"/>